<proteinExistence type="predicted"/>
<protein>
    <submittedName>
        <fullName evidence="1">Uncharacterized protein</fullName>
    </submittedName>
</protein>
<dbReference type="Proteomes" id="UP000078286">
    <property type="component" value="Unassembled WGS sequence"/>
</dbReference>
<accession>A0A1B7HST4</accession>
<dbReference type="PATRIC" id="fig|1354255.3.peg.1575"/>
<dbReference type="AlphaFoldDB" id="A0A1B7HST4"/>
<comment type="caution">
    <text evidence="1">The sequence shown here is derived from an EMBL/GenBank/DDBJ whole genome shotgun (WGS) entry which is preliminary data.</text>
</comment>
<keyword evidence="2" id="KW-1185">Reference proteome</keyword>
<name>A0A1B7HST4_9ENTR</name>
<evidence type="ECO:0000313" key="1">
    <source>
        <dbReference type="EMBL" id="OAT18703.1"/>
    </source>
</evidence>
<gene>
    <name evidence="1" type="ORF">M979_1527</name>
</gene>
<sequence>MSNSEELQQLYTRTSEKTLAKWAVHPDIGRVREEAFYEPHKLAMTSGIQPALTAPLSQLLRELHELAHNDPLADVMPYTGLHFTFFAITMPLYQRCDISMLDQQLSTIFAEHAENLVTTISNLRLVALPNQLLIAGTPDIKSQSSKAAFAHQLCDSPWREKLRERHGDISLPRPFWHSTLLRYQAEFIPQHFRAYFLAHQSQNYGDVTAQVQLALTNYNWTEVHRISGD</sequence>
<organism evidence="1 2">
    <name type="scientific">Buttiauxella noackiae ATCC 51607</name>
    <dbReference type="NCBI Taxonomy" id="1354255"/>
    <lineage>
        <taxon>Bacteria</taxon>
        <taxon>Pseudomonadati</taxon>
        <taxon>Pseudomonadota</taxon>
        <taxon>Gammaproteobacteria</taxon>
        <taxon>Enterobacterales</taxon>
        <taxon>Enterobacteriaceae</taxon>
        <taxon>Buttiauxella</taxon>
    </lineage>
</organism>
<dbReference type="EMBL" id="LXEO01000017">
    <property type="protein sequence ID" value="OAT18703.1"/>
    <property type="molecule type" value="Genomic_DNA"/>
</dbReference>
<evidence type="ECO:0000313" key="2">
    <source>
        <dbReference type="Proteomes" id="UP000078286"/>
    </source>
</evidence>
<reference evidence="1 2" key="1">
    <citation type="submission" date="2016-04" db="EMBL/GenBank/DDBJ databases">
        <title>ATOL: Assembling a taxonomically balanced genome-scale reconstruction of the evolutionary history of the Enterobacteriaceae.</title>
        <authorList>
            <person name="Plunkett G.III."/>
            <person name="Neeno-Eckwall E.C."/>
            <person name="Glasner J.D."/>
            <person name="Perna N.T."/>
        </authorList>
    </citation>
    <scope>NUCLEOTIDE SEQUENCE [LARGE SCALE GENOMIC DNA]</scope>
    <source>
        <strain evidence="1 2">ATCC 51607</strain>
    </source>
</reference>
<dbReference type="RefSeq" id="WP_064554328.1">
    <property type="nucleotide sequence ID" value="NZ_LXEO01000017.1"/>
</dbReference>